<accession>A0A7R9C334</accession>
<evidence type="ECO:0000313" key="3">
    <source>
        <dbReference type="Proteomes" id="UP000678499"/>
    </source>
</evidence>
<feature type="region of interest" description="Disordered" evidence="1">
    <location>
        <begin position="41"/>
        <end position="73"/>
    </location>
</feature>
<dbReference type="EMBL" id="CAJPEX010012964">
    <property type="protein sequence ID" value="CAG0925418.1"/>
    <property type="molecule type" value="Genomic_DNA"/>
</dbReference>
<name>A0A7R9C334_9CRUS</name>
<gene>
    <name evidence="2" type="ORF">NMOB1V02_LOCUS12868</name>
</gene>
<dbReference type="EMBL" id="OA895001">
    <property type="protein sequence ID" value="CAD7285266.1"/>
    <property type="molecule type" value="Genomic_DNA"/>
</dbReference>
<sequence>MILTSCLRTETLVFDHQSLYQRRGDDDDASGSVSLLDQIPEDLNSGSTWDMEDESQQSLNSSMNGSPTKYSPISAEDSIEDVYEIKFSRRRGSLGLNRLSSSRTSQNFPILDNNNHHRVTMSNTTMTTSRKNHHEHSHALPAINILDDKEFGMDLSVQKAAGGKGIQLNIHTLPNIYMSLMIAKEDVHRDESSPEFDRVKLPSLPAVQFEETEVKTVP</sequence>
<protein>
    <submittedName>
        <fullName evidence="2">Uncharacterized protein</fullName>
    </submittedName>
</protein>
<proteinExistence type="predicted"/>
<organism evidence="2">
    <name type="scientific">Notodromas monacha</name>
    <dbReference type="NCBI Taxonomy" id="399045"/>
    <lineage>
        <taxon>Eukaryota</taxon>
        <taxon>Metazoa</taxon>
        <taxon>Ecdysozoa</taxon>
        <taxon>Arthropoda</taxon>
        <taxon>Crustacea</taxon>
        <taxon>Oligostraca</taxon>
        <taxon>Ostracoda</taxon>
        <taxon>Podocopa</taxon>
        <taxon>Podocopida</taxon>
        <taxon>Cypridocopina</taxon>
        <taxon>Cypridoidea</taxon>
        <taxon>Cyprididae</taxon>
        <taxon>Notodromas</taxon>
    </lineage>
</organism>
<feature type="compositionally biased region" description="Polar residues" evidence="1">
    <location>
        <begin position="56"/>
        <end position="71"/>
    </location>
</feature>
<dbReference type="AlphaFoldDB" id="A0A7R9C334"/>
<reference evidence="2" key="1">
    <citation type="submission" date="2020-11" db="EMBL/GenBank/DDBJ databases">
        <authorList>
            <person name="Tran Van P."/>
        </authorList>
    </citation>
    <scope>NUCLEOTIDE SEQUENCE</scope>
</reference>
<evidence type="ECO:0000256" key="1">
    <source>
        <dbReference type="SAM" id="MobiDB-lite"/>
    </source>
</evidence>
<evidence type="ECO:0000313" key="2">
    <source>
        <dbReference type="EMBL" id="CAD7285266.1"/>
    </source>
</evidence>
<keyword evidence="3" id="KW-1185">Reference proteome</keyword>
<feature type="non-terminal residue" evidence="2">
    <location>
        <position position="218"/>
    </location>
</feature>
<dbReference type="Proteomes" id="UP000678499">
    <property type="component" value="Unassembled WGS sequence"/>
</dbReference>